<reference evidence="2 3" key="1">
    <citation type="submission" date="2017-07" db="EMBL/GenBank/DDBJ databases">
        <title>Bifidobacterium novel species.</title>
        <authorList>
            <person name="Lugli G.A."/>
            <person name="Milani C."/>
            <person name="Duranti S."/>
            <person name="Mangifesta M."/>
        </authorList>
    </citation>
    <scope>NUCLEOTIDE SEQUENCE [LARGE SCALE GENOMIC DNA]</scope>
    <source>
        <strain evidence="3">Uis1B</strain>
    </source>
</reference>
<gene>
    <name evidence="2" type="ORF">Uis1B_0740</name>
</gene>
<name>A0A2N5JB06_9BIFI</name>
<organism evidence="2 3">
    <name type="scientific">Bifidobacterium margollesii</name>
    <dbReference type="NCBI Taxonomy" id="2020964"/>
    <lineage>
        <taxon>Bacteria</taxon>
        <taxon>Bacillati</taxon>
        <taxon>Actinomycetota</taxon>
        <taxon>Actinomycetes</taxon>
        <taxon>Bifidobacteriales</taxon>
        <taxon>Bifidobacteriaceae</taxon>
        <taxon>Bifidobacterium</taxon>
    </lineage>
</organism>
<keyword evidence="3" id="KW-1185">Reference proteome</keyword>
<feature type="transmembrane region" description="Helical" evidence="1">
    <location>
        <begin position="21"/>
        <end position="41"/>
    </location>
</feature>
<keyword evidence="1" id="KW-0812">Transmembrane</keyword>
<dbReference type="SUPFAM" id="SSF51126">
    <property type="entry name" value="Pectin lyase-like"/>
    <property type="match status" value="1"/>
</dbReference>
<keyword evidence="1" id="KW-0472">Membrane</keyword>
<dbReference type="InterPro" id="IPR012332">
    <property type="entry name" value="Autotransporter_pectin_lyase_C"/>
</dbReference>
<sequence>MSTDNGLRTSRDGKDPATTGPFIKGLGVIVGIAMTATMMIAPPAAFATESGVGGSDSSAKTSVATDAVASVDGTGYDTLTEAIAAAKEGQTVRLDADVTESVVIDADATIILDLNGYTLTNTAGDHTIVNKGTLTIKDGSAANTGTVDNISNARAAIYNHASGTVTLESGNYTRSAEASTYNESTGGTASGGNSYYVLKNFGAMTITGGTVKFSDGNPGYESSLIANGWYDSSDGGADSPYGANDGAKLTISGGTLTGGKIVVKNDDYGVLTMTGGTVTQTTPTFYAVFSVHKAAISGGTITAPRIPIGIDGLQEPAYIGEAVISGDVVVNSTQGYVVRVLDKASLKVTGGTLNSGNGMISNVDTAKGASIAISGGSFNVQPTDDELAAGYTVVRNADGTFGASTPADVAATLTTADGDVTSYASLAAAVADANKTDDVTVTITKSVTDHSSYTFNRKVTVTASDKDVSFNGLMRFTASGSKISGIDFVIDNDDLKFNGNTYQSGVQQNVIISAKAESVEIANNTFTIASVTKGQVDFQPSSIWLEQGVKGTNIHDNAFNLGRSHNNSAVGVNFVGGKSAITDTKVNDNTVTFTKDAAGVSSGSAMFIVANGNTKGSYGVQGLEITGNVVDGSALAERDYALAISDVKDVNFSKNTVTGTYMAVSPSYWSGSTSASTGLQIKSNTLEDNTANVYLNALFDSGAMTPDDVDYGTGADANVIGQSNYRQRNPYISGMAFVGWYADKDHTIVATADTKAAYAKMIPIDEAYVFEFPGASLRVDDTSTYDVTSLRFGYRTKILSGDITYRSASWTYAVNGKNYTATAQNPYVDTAGYTVNNLVFTNVPKASYGTDISVRMGLTYTTPDGTSMTVSDANVQTRSVRQVAERIVADADAGQAVKDYAQRLLDAMTTADD</sequence>
<keyword evidence="1" id="KW-1133">Transmembrane helix</keyword>
<comment type="caution">
    <text evidence="2">The sequence shown here is derived from an EMBL/GenBank/DDBJ whole genome shotgun (WGS) entry which is preliminary data.</text>
</comment>
<dbReference type="InterPro" id="IPR011050">
    <property type="entry name" value="Pectin_lyase_fold/virulence"/>
</dbReference>
<protein>
    <submittedName>
        <fullName evidence="2">Cell adhesion protein</fullName>
    </submittedName>
</protein>
<evidence type="ECO:0000256" key="1">
    <source>
        <dbReference type="SAM" id="Phobius"/>
    </source>
</evidence>
<dbReference type="Proteomes" id="UP000235050">
    <property type="component" value="Unassembled WGS sequence"/>
</dbReference>
<dbReference type="EMBL" id="NMWU01000011">
    <property type="protein sequence ID" value="PLS31399.1"/>
    <property type="molecule type" value="Genomic_DNA"/>
</dbReference>
<dbReference type="SMART" id="SM00710">
    <property type="entry name" value="PbH1"/>
    <property type="match status" value="6"/>
</dbReference>
<accession>A0A2N5JB06</accession>
<dbReference type="AlphaFoldDB" id="A0A2N5JB06"/>
<evidence type="ECO:0000313" key="3">
    <source>
        <dbReference type="Proteomes" id="UP000235050"/>
    </source>
</evidence>
<dbReference type="InterPro" id="IPR006626">
    <property type="entry name" value="PbH1"/>
</dbReference>
<evidence type="ECO:0000313" key="2">
    <source>
        <dbReference type="EMBL" id="PLS31399.1"/>
    </source>
</evidence>
<proteinExistence type="predicted"/>
<dbReference type="Gene3D" id="2.160.20.20">
    <property type="match status" value="1"/>
</dbReference>